<proteinExistence type="inferred from homology"/>
<dbReference type="OMA" id="EMGCMES"/>
<dbReference type="Gramene" id="evm.model.07.49">
    <property type="protein sequence ID" value="cds.evm.model.07.49"/>
    <property type="gene ID" value="evm.TU.07.49"/>
</dbReference>
<keyword evidence="3 6" id="KW-0479">Metal-binding</keyword>
<dbReference type="InterPro" id="IPR026992">
    <property type="entry name" value="DIOX_N"/>
</dbReference>
<dbReference type="Pfam" id="PF03171">
    <property type="entry name" value="2OG-FeII_Oxy"/>
    <property type="match status" value="1"/>
</dbReference>
<dbReference type="EnsemblPlants" id="evm.model.07.49">
    <property type="protein sequence ID" value="cds.evm.model.07.49"/>
    <property type="gene ID" value="evm.TU.07.49"/>
</dbReference>
<accession>A0A803Q585</accession>
<dbReference type="GO" id="GO:0046872">
    <property type="term" value="F:metal ion binding"/>
    <property type="evidence" value="ECO:0007669"/>
    <property type="project" value="UniProtKB-KW"/>
</dbReference>
<comment type="cofactor">
    <cofactor evidence="1">
        <name>Fe cation</name>
        <dbReference type="ChEBI" id="CHEBI:24875"/>
    </cofactor>
</comment>
<dbReference type="FunFam" id="2.60.120.330:FF:000005">
    <property type="entry name" value="1-aminocyclopropane-1-carboxylate oxidase homolog 1"/>
    <property type="match status" value="1"/>
</dbReference>
<reference evidence="8" key="1">
    <citation type="submission" date="2018-11" db="EMBL/GenBank/DDBJ databases">
        <authorList>
            <person name="Grassa J C."/>
        </authorList>
    </citation>
    <scope>NUCLEOTIDE SEQUENCE [LARGE SCALE GENOMIC DNA]</scope>
</reference>
<reference evidence="8" key="2">
    <citation type="submission" date="2021-03" db="UniProtKB">
        <authorList>
            <consortium name="EnsemblPlants"/>
        </authorList>
    </citation>
    <scope>IDENTIFICATION</scope>
</reference>
<name>A0A803Q585_CANSA</name>
<feature type="domain" description="Fe2OG dioxygenase" evidence="7">
    <location>
        <begin position="214"/>
        <end position="315"/>
    </location>
</feature>
<protein>
    <recommendedName>
        <fullName evidence="7">Fe2OG dioxygenase domain-containing protein</fullName>
    </recommendedName>
</protein>
<keyword evidence="9" id="KW-1185">Reference proteome</keyword>
<evidence type="ECO:0000256" key="2">
    <source>
        <dbReference type="ARBA" id="ARBA00008056"/>
    </source>
</evidence>
<dbReference type="PANTHER" id="PTHR10209">
    <property type="entry name" value="OXIDOREDUCTASE, 2OG-FE II OXYGENASE FAMILY PROTEIN"/>
    <property type="match status" value="1"/>
</dbReference>
<dbReference type="SUPFAM" id="SSF51197">
    <property type="entry name" value="Clavaminate synthase-like"/>
    <property type="match status" value="1"/>
</dbReference>
<evidence type="ECO:0000256" key="3">
    <source>
        <dbReference type="ARBA" id="ARBA00022723"/>
    </source>
</evidence>
<dbReference type="AlphaFoldDB" id="A0A803Q585"/>
<dbReference type="Pfam" id="PF14226">
    <property type="entry name" value="DIOX_N"/>
    <property type="match status" value="1"/>
</dbReference>
<evidence type="ECO:0000256" key="1">
    <source>
        <dbReference type="ARBA" id="ARBA00001962"/>
    </source>
</evidence>
<evidence type="ECO:0000256" key="4">
    <source>
        <dbReference type="ARBA" id="ARBA00023002"/>
    </source>
</evidence>
<dbReference type="GO" id="GO:0051213">
    <property type="term" value="F:dioxygenase activity"/>
    <property type="evidence" value="ECO:0007669"/>
    <property type="project" value="UniProtKB-ARBA"/>
</dbReference>
<evidence type="ECO:0000259" key="7">
    <source>
        <dbReference type="PROSITE" id="PS51471"/>
    </source>
</evidence>
<evidence type="ECO:0000256" key="5">
    <source>
        <dbReference type="ARBA" id="ARBA00023004"/>
    </source>
</evidence>
<comment type="similarity">
    <text evidence="2 6">Belongs to the iron/ascorbate-dependent oxidoreductase family.</text>
</comment>
<dbReference type="OrthoDB" id="288590at2759"/>
<dbReference type="InterPro" id="IPR044861">
    <property type="entry name" value="IPNS-like_FE2OG_OXY"/>
</dbReference>
<evidence type="ECO:0000313" key="8">
    <source>
        <dbReference type="EnsemblPlants" id="cds.evm.model.07.49"/>
    </source>
</evidence>
<evidence type="ECO:0000256" key="6">
    <source>
        <dbReference type="RuleBase" id="RU003682"/>
    </source>
</evidence>
<sequence length="365" mass="41241">MDELNYDRKSELKAFDDTKAGVKGLVDSGITKIPRIFYEPKQNDNNIIPSPDSNSGETQLSIPVVDLENVKNDLTRRQEIVQEVGVAAESWGFFQVVNHGIPLSVLEEMETAVRRFFEQENEVKKEFYTRDSSRKVRYNSNFDLFNAPAANWRDTVFCIMAPNPPKPEELPLALRDILLEYSNEVMKLGIVLLELLSEALGVNKNYLKDMECAQGLDVLCHYYPPCPEPELTMGTSKHADGDFFTILLLDRVIGGLQVLHQNRWIDVPPIPGALVINIGDLLQLVSNDMLKSVEHRVVANHDGPRVSVACFFRTDMESSLKYGPIKELLSEDNPPKYRETTIKEFVAHFNSKGLGTTSALSHFRL</sequence>
<dbReference type="Gene3D" id="2.60.120.330">
    <property type="entry name" value="B-lactam Antibiotic, Isopenicillin N Synthase, Chain"/>
    <property type="match status" value="1"/>
</dbReference>
<keyword evidence="4 6" id="KW-0560">Oxidoreductase</keyword>
<dbReference type="PANTHER" id="PTHR10209:SF859">
    <property type="entry name" value="OS03G0690500 PROTEIN"/>
    <property type="match status" value="1"/>
</dbReference>
<organism evidence="8 9">
    <name type="scientific">Cannabis sativa</name>
    <name type="common">Hemp</name>
    <name type="synonym">Marijuana</name>
    <dbReference type="NCBI Taxonomy" id="3483"/>
    <lineage>
        <taxon>Eukaryota</taxon>
        <taxon>Viridiplantae</taxon>
        <taxon>Streptophyta</taxon>
        <taxon>Embryophyta</taxon>
        <taxon>Tracheophyta</taxon>
        <taxon>Spermatophyta</taxon>
        <taxon>Magnoliopsida</taxon>
        <taxon>eudicotyledons</taxon>
        <taxon>Gunneridae</taxon>
        <taxon>Pentapetalae</taxon>
        <taxon>rosids</taxon>
        <taxon>fabids</taxon>
        <taxon>Rosales</taxon>
        <taxon>Cannabaceae</taxon>
        <taxon>Cannabis</taxon>
    </lineage>
</organism>
<dbReference type="InterPro" id="IPR027443">
    <property type="entry name" value="IPNS-like_sf"/>
</dbReference>
<dbReference type="EMBL" id="UZAU01000626">
    <property type="status" value="NOT_ANNOTATED_CDS"/>
    <property type="molecule type" value="Genomic_DNA"/>
</dbReference>
<dbReference type="Proteomes" id="UP000596661">
    <property type="component" value="Chromosome 7"/>
</dbReference>
<dbReference type="InterPro" id="IPR005123">
    <property type="entry name" value="Oxoglu/Fe-dep_dioxygenase_dom"/>
</dbReference>
<keyword evidence="5 6" id="KW-0408">Iron</keyword>
<evidence type="ECO:0000313" key="9">
    <source>
        <dbReference type="Proteomes" id="UP000596661"/>
    </source>
</evidence>
<dbReference type="PROSITE" id="PS51471">
    <property type="entry name" value="FE2OG_OXY"/>
    <property type="match status" value="1"/>
</dbReference>